<dbReference type="InterPro" id="IPR007507">
    <property type="entry name" value="Glycos_transf_N"/>
</dbReference>
<dbReference type="Pfam" id="PF04413">
    <property type="entry name" value="Glycos_transf_N"/>
    <property type="match status" value="1"/>
</dbReference>
<proteinExistence type="inferred from homology"/>
<reference evidence="7" key="1">
    <citation type="submission" date="2020-07" db="EMBL/GenBank/DDBJ databases">
        <title>Huge and variable diversity of episymbiotic CPR bacteria and DPANN archaea in groundwater ecosystems.</title>
        <authorList>
            <person name="He C.Y."/>
            <person name="Keren R."/>
            <person name="Whittaker M."/>
            <person name="Farag I.F."/>
            <person name="Doudna J."/>
            <person name="Cate J.H.D."/>
            <person name="Banfield J.F."/>
        </authorList>
    </citation>
    <scope>NUCLEOTIDE SEQUENCE</scope>
    <source>
        <strain evidence="7">NC_groundwater_1813_Pr3_B-0.1um_71_17</strain>
    </source>
</reference>
<dbReference type="AlphaFoldDB" id="A0A933WA34"/>
<dbReference type="EMBL" id="JACRIW010000038">
    <property type="protein sequence ID" value="MBI5168944.1"/>
    <property type="molecule type" value="Genomic_DNA"/>
</dbReference>
<dbReference type="GO" id="GO:0009244">
    <property type="term" value="P:lipopolysaccharide core region biosynthetic process"/>
    <property type="evidence" value="ECO:0007669"/>
    <property type="project" value="UniProtKB-UniRule"/>
</dbReference>
<comment type="caution">
    <text evidence="7">The sequence shown here is derived from an EMBL/GenBank/DDBJ whole genome shotgun (WGS) entry which is preliminary data.</text>
</comment>
<evidence type="ECO:0000313" key="8">
    <source>
        <dbReference type="Proteomes" id="UP000696931"/>
    </source>
</evidence>
<comment type="catalytic activity">
    <reaction evidence="4">
        <text>lipid IVA (E. coli) + CMP-3-deoxy-beta-D-manno-octulosonate = alpha-Kdo-(2-&gt;6)-lipid IVA (E. coli) + CMP + H(+)</text>
        <dbReference type="Rhea" id="RHEA:28066"/>
        <dbReference type="ChEBI" id="CHEBI:15378"/>
        <dbReference type="ChEBI" id="CHEBI:58603"/>
        <dbReference type="ChEBI" id="CHEBI:60364"/>
        <dbReference type="ChEBI" id="CHEBI:60377"/>
        <dbReference type="ChEBI" id="CHEBI:85987"/>
        <dbReference type="EC" id="2.4.99.12"/>
    </reaction>
</comment>
<evidence type="ECO:0000313" key="7">
    <source>
        <dbReference type="EMBL" id="MBI5168944.1"/>
    </source>
</evidence>
<keyword evidence="5" id="KW-0732">Signal</keyword>
<comment type="pathway">
    <text evidence="4">Bacterial outer membrane biogenesis; LPS core biosynthesis.</text>
</comment>
<keyword evidence="1 4" id="KW-0808">Transferase</keyword>
<dbReference type="Gene3D" id="3.40.50.11720">
    <property type="entry name" value="3-Deoxy-D-manno-octulosonic-acid transferase, N-terminal domain"/>
    <property type="match status" value="1"/>
</dbReference>
<evidence type="ECO:0000256" key="4">
    <source>
        <dbReference type="RuleBase" id="RU365103"/>
    </source>
</evidence>
<dbReference type="GO" id="GO:0005886">
    <property type="term" value="C:plasma membrane"/>
    <property type="evidence" value="ECO:0007669"/>
    <property type="project" value="UniProtKB-SubCell"/>
</dbReference>
<feature type="site" description="Transition state stabilizer" evidence="3">
    <location>
        <position position="203"/>
    </location>
</feature>
<evidence type="ECO:0000256" key="3">
    <source>
        <dbReference type="PIRSR" id="PIRSR639901-2"/>
    </source>
</evidence>
<dbReference type="PANTHER" id="PTHR42755:SF1">
    <property type="entry name" value="3-DEOXY-D-MANNO-OCTULOSONIC ACID TRANSFERASE, MITOCHONDRIAL-RELATED"/>
    <property type="match status" value="1"/>
</dbReference>
<dbReference type="Proteomes" id="UP000696931">
    <property type="component" value="Unassembled WGS sequence"/>
</dbReference>
<gene>
    <name evidence="7" type="ORF">HZA61_05625</name>
</gene>
<name>A0A933WA34_UNCEI</name>
<evidence type="ECO:0000256" key="5">
    <source>
        <dbReference type="SAM" id="SignalP"/>
    </source>
</evidence>
<feature type="site" description="Transition state stabilizer" evidence="3">
    <location>
        <position position="125"/>
    </location>
</feature>
<dbReference type="EC" id="2.4.99.12" evidence="4"/>
<feature type="domain" description="3-deoxy-D-manno-octulosonic-acid transferase N-terminal" evidence="6">
    <location>
        <begin position="34"/>
        <end position="205"/>
    </location>
</feature>
<accession>A0A933WA34</accession>
<dbReference type="InterPro" id="IPR038107">
    <property type="entry name" value="Glycos_transf_N_sf"/>
</dbReference>
<dbReference type="PANTHER" id="PTHR42755">
    <property type="entry name" value="3-DEOXY-MANNO-OCTULOSONATE CYTIDYLYLTRANSFERASE"/>
    <property type="match status" value="1"/>
</dbReference>
<keyword evidence="4" id="KW-0448">Lipopolysaccharide biosynthesis</keyword>
<comment type="function">
    <text evidence="4">Involved in lipopolysaccharide (LPS) biosynthesis. Catalyzes the transfer of 3-deoxy-D-manno-octulosonate (Kdo) residue(s) from CMP-Kdo to lipid IV(A), the tetraacyldisaccharide-1,4'-bisphosphate precursor of lipid A.</text>
</comment>
<dbReference type="GO" id="GO:0009245">
    <property type="term" value="P:lipid A biosynthetic process"/>
    <property type="evidence" value="ECO:0007669"/>
    <property type="project" value="TreeGrafter"/>
</dbReference>
<comment type="subcellular location">
    <subcellularLocation>
        <location evidence="4">Cell membrane</location>
    </subcellularLocation>
</comment>
<dbReference type="GO" id="GO:0043842">
    <property type="term" value="F:Kdo transferase activity"/>
    <property type="evidence" value="ECO:0007669"/>
    <property type="project" value="UniProtKB-EC"/>
</dbReference>
<evidence type="ECO:0000256" key="2">
    <source>
        <dbReference type="PIRSR" id="PIRSR639901-1"/>
    </source>
</evidence>
<evidence type="ECO:0000256" key="1">
    <source>
        <dbReference type="ARBA" id="ARBA00022679"/>
    </source>
</evidence>
<keyword evidence="4" id="KW-0472">Membrane</keyword>
<dbReference type="InterPro" id="IPR039901">
    <property type="entry name" value="Kdotransferase"/>
</dbReference>
<organism evidence="7 8">
    <name type="scientific">Eiseniibacteriota bacterium</name>
    <dbReference type="NCBI Taxonomy" id="2212470"/>
    <lineage>
        <taxon>Bacteria</taxon>
        <taxon>Candidatus Eiseniibacteriota</taxon>
    </lineage>
</organism>
<dbReference type="Gene3D" id="3.40.50.2000">
    <property type="entry name" value="Glycogen Phosphorylase B"/>
    <property type="match status" value="1"/>
</dbReference>
<dbReference type="SUPFAM" id="SSF53756">
    <property type="entry name" value="UDP-Glycosyltransferase/glycogen phosphorylase"/>
    <property type="match status" value="1"/>
</dbReference>
<feature type="active site" description="Proton acceptor" evidence="2">
    <location>
        <position position="58"/>
    </location>
</feature>
<evidence type="ECO:0000259" key="6">
    <source>
        <dbReference type="Pfam" id="PF04413"/>
    </source>
</evidence>
<feature type="signal peptide" evidence="5">
    <location>
        <begin position="1"/>
        <end position="26"/>
    </location>
</feature>
<sequence length="415" mass="44652">MSLAWTAYRVLAPVLGAVAPSAGMFASPNEQPFWKERMGAASLPGGCHAWVHAASLGEAAAVPPLLRELRRSVPDARFWLTATSRGGRAKLRQIERTVSLAPIDSPQAVRRFVEGVAPERLLLVETELWPHWLLRARAEEIPVAVVSARLSERSVGRYRGLGAGMRELVGGLAAVLCQTEEDRRRWLEIGAARDRVRVVGNLKSDGLPEPAADRATARAAMGAEPARPLFVLGSLRPGEGRQLARAWMALPEDVRAGWTVVAVPRHPRASEELGAEVAAAGVTVTSDPSRTDAWMWDDRTGVLVDWYRGADLAFVGGSLSPFGGHNPLEPAACGAAVMMGMHHASQLDYVRALRGGDAIELLEPGDALTGSLRRLLTDETLRTGRAKRARAVAEAQRGSAARAVAALREMDLWPA</sequence>
<keyword evidence="4" id="KW-1003">Cell membrane</keyword>
<feature type="chain" id="PRO_5037589616" description="3-deoxy-D-manno-octulosonic acid transferase" evidence="5">
    <location>
        <begin position="27"/>
        <end position="415"/>
    </location>
</feature>
<protein>
    <recommendedName>
        <fullName evidence="4">3-deoxy-D-manno-octulosonic acid transferase</fullName>
        <shortName evidence="4">Kdo transferase</shortName>
        <ecNumber evidence="4">2.4.99.12</ecNumber>
    </recommendedName>
    <alternativeName>
        <fullName evidence="4">Lipid IV(A) 3-deoxy-D-manno-octulosonic acid transferase</fullName>
    </alternativeName>
</protein>
<comment type="similarity">
    <text evidence="4">Belongs to the glycosyltransferase group 1 family.</text>
</comment>